<keyword evidence="9" id="KW-1185">Reference proteome</keyword>
<keyword evidence="4" id="KW-0233">DNA recombination</keyword>
<name>A0A1H4FYF4_9RHOB</name>
<dbReference type="InterPro" id="IPR050090">
    <property type="entry name" value="Tyrosine_recombinase_XerCD"/>
</dbReference>
<gene>
    <name evidence="8" type="ORF">SAMN05444370_13128</name>
</gene>
<dbReference type="RefSeq" id="WP_217632266.1">
    <property type="nucleotide sequence ID" value="NZ_FNQM01000031.1"/>
</dbReference>
<dbReference type="Proteomes" id="UP000198703">
    <property type="component" value="Unassembled WGS sequence"/>
</dbReference>
<dbReference type="Gene3D" id="1.10.150.130">
    <property type="match status" value="1"/>
</dbReference>
<dbReference type="InterPro" id="IPR004107">
    <property type="entry name" value="Integrase_SAM-like_N"/>
</dbReference>
<dbReference type="PROSITE" id="PS51900">
    <property type="entry name" value="CB"/>
    <property type="match status" value="1"/>
</dbReference>
<accession>A0A1H4FYF4</accession>
<protein>
    <submittedName>
        <fullName evidence="8">Site-specific recombinase XerD</fullName>
    </submittedName>
</protein>
<evidence type="ECO:0000256" key="2">
    <source>
        <dbReference type="ARBA" id="ARBA00022908"/>
    </source>
</evidence>
<evidence type="ECO:0000256" key="1">
    <source>
        <dbReference type="ARBA" id="ARBA00008857"/>
    </source>
</evidence>
<dbReference type="InterPro" id="IPR011010">
    <property type="entry name" value="DNA_brk_join_enz"/>
</dbReference>
<sequence>MPTLVLTAGVEAQARYWEFFGATIRSRHTRRAYRRAIEDFLGFCADRGAENLVDLTPLHVGAWVEGLGRTHEPATVKARLAAVRSYGDWITASHIIPYNPAAPVRGPRHVVRRGNTPALSREDARRLVQAIDVSSVVGLRDRALVGVMLYALARVGAAVGLRVGDLERRERALWLRLREKGGRIHETPASRALEGWLLEYVEAAGIAEDRAGPLFRSTTGRSRSLTPRPLLARNAYDMIRRRTRDAGLDAEIGCHSLRATGITLFLDAGGALETAQALAGHASPRTTQLYDRRGDAIAVAEVERIVL</sequence>
<comment type="similarity">
    <text evidence="1">Belongs to the 'phage' integrase family.</text>
</comment>
<evidence type="ECO:0000259" key="6">
    <source>
        <dbReference type="PROSITE" id="PS51898"/>
    </source>
</evidence>
<dbReference type="InterPro" id="IPR044068">
    <property type="entry name" value="CB"/>
</dbReference>
<feature type="domain" description="Core-binding (CB)" evidence="7">
    <location>
        <begin position="7"/>
        <end position="91"/>
    </location>
</feature>
<dbReference type="GO" id="GO:0015074">
    <property type="term" value="P:DNA integration"/>
    <property type="evidence" value="ECO:0007669"/>
    <property type="project" value="UniProtKB-KW"/>
</dbReference>
<dbReference type="Gene3D" id="1.10.443.10">
    <property type="entry name" value="Intergrase catalytic core"/>
    <property type="match status" value="1"/>
</dbReference>
<dbReference type="GO" id="GO:0006310">
    <property type="term" value="P:DNA recombination"/>
    <property type="evidence" value="ECO:0007669"/>
    <property type="project" value="UniProtKB-KW"/>
</dbReference>
<organism evidence="8 9">
    <name type="scientific">Rubrimonas cliftonensis</name>
    <dbReference type="NCBI Taxonomy" id="89524"/>
    <lineage>
        <taxon>Bacteria</taxon>
        <taxon>Pseudomonadati</taxon>
        <taxon>Pseudomonadota</taxon>
        <taxon>Alphaproteobacteria</taxon>
        <taxon>Rhodobacterales</taxon>
        <taxon>Paracoccaceae</taxon>
        <taxon>Rubrimonas</taxon>
    </lineage>
</organism>
<reference evidence="8 9" key="1">
    <citation type="submission" date="2016-10" db="EMBL/GenBank/DDBJ databases">
        <authorList>
            <person name="de Groot N.N."/>
        </authorList>
    </citation>
    <scope>NUCLEOTIDE SEQUENCE [LARGE SCALE GENOMIC DNA]</scope>
    <source>
        <strain evidence="8 9">DSM 15345</strain>
    </source>
</reference>
<keyword evidence="3 5" id="KW-0238">DNA-binding</keyword>
<feature type="domain" description="Tyr recombinase" evidence="6">
    <location>
        <begin position="114"/>
        <end position="304"/>
    </location>
</feature>
<evidence type="ECO:0000313" key="8">
    <source>
        <dbReference type="EMBL" id="SEB02386.1"/>
    </source>
</evidence>
<evidence type="ECO:0000256" key="4">
    <source>
        <dbReference type="ARBA" id="ARBA00023172"/>
    </source>
</evidence>
<evidence type="ECO:0000256" key="3">
    <source>
        <dbReference type="ARBA" id="ARBA00023125"/>
    </source>
</evidence>
<evidence type="ECO:0000256" key="5">
    <source>
        <dbReference type="PROSITE-ProRule" id="PRU01248"/>
    </source>
</evidence>
<dbReference type="InterPro" id="IPR002104">
    <property type="entry name" value="Integrase_catalytic"/>
</dbReference>
<dbReference type="InterPro" id="IPR010998">
    <property type="entry name" value="Integrase_recombinase_N"/>
</dbReference>
<evidence type="ECO:0000313" key="9">
    <source>
        <dbReference type="Proteomes" id="UP000198703"/>
    </source>
</evidence>
<dbReference type="STRING" id="89524.SAMN05444370_13128"/>
<dbReference type="SUPFAM" id="SSF56349">
    <property type="entry name" value="DNA breaking-rejoining enzymes"/>
    <property type="match status" value="1"/>
</dbReference>
<evidence type="ECO:0000259" key="7">
    <source>
        <dbReference type="PROSITE" id="PS51900"/>
    </source>
</evidence>
<dbReference type="InterPro" id="IPR013762">
    <property type="entry name" value="Integrase-like_cat_sf"/>
</dbReference>
<dbReference type="PROSITE" id="PS51898">
    <property type="entry name" value="TYR_RECOMBINASE"/>
    <property type="match status" value="1"/>
</dbReference>
<dbReference type="EMBL" id="FNQM01000031">
    <property type="protein sequence ID" value="SEB02386.1"/>
    <property type="molecule type" value="Genomic_DNA"/>
</dbReference>
<dbReference type="AlphaFoldDB" id="A0A1H4FYF4"/>
<dbReference type="PANTHER" id="PTHR30349:SF64">
    <property type="entry name" value="PROPHAGE INTEGRASE INTD-RELATED"/>
    <property type="match status" value="1"/>
</dbReference>
<keyword evidence="2" id="KW-0229">DNA integration</keyword>
<proteinExistence type="inferred from homology"/>
<dbReference type="Pfam" id="PF00589">
    <property type="entry name" value="Phage_integrase"/>
    <property type="match status" value="1"/>
</dbReference>
<dbReference type="Pfam" id="PF02899">
    <property type="entry name" value="Phage_int_SAM_1"/>
    <property type="match status" value="1"/>
</dbReference>
<dbReference type="GO" id="GO:0003677">
    <property type="term" value="F:DNA binding"/>
    <property type="evidence" value="ECO:0007669"/>
    <property type="project" value="UniProtKB-UniRule"/>
</dbReference>
<dbReference type="PANTHER" id="PTHR30349">
    <property type="entry name" value="PHAGE INTEGRASE-RELATED"/>
    <property type="match status" value="1"/>
</dbReference>